<evidence type="ECO:0000259" key="2">
    <source>
        <dbReference type="Pfam" id="PF01979"/>
    </source>
</evidence>
<dbReference type="Pfam" id="PF01979">
    <property type="entry name" value="Amidohydro_1"/>
    <property type="match status" value="1"/>
</dbReference>
<feature type="domain" description="Amidohydrolase-related" evidence="2">
    <location>
        <begin position="50"/>
        <end position="367"/>
    </location>
</feature>
<protein>
    <submittedName>
        <fullName evidence="3">Metal-dependent hydrolase</fullName>
    </submittedName>
</protein>
<accession>A0A512RI56</accession>
<dbReference type="InterPro" id="IPR032466">
    <property type="entry name" value="Metal_Hydrolase"/>
</dbReference>
<dbReference type="GO" id="GO:0016787">
    <property type="term" value="F:hydrolase activity"/>
    <property type="evidence" value="ECO:0007669"/>
    <property type="project" value="UniProtKB-KW"/>
</dbReference>
<dbReference type="InterPro" id="IPR006680">
    <property type="entry name" value="Amidohydro-rel"/>
</dbReference>
<organism evidence="3 4">
    <name type="scientific">Chitinophaga cymbidii</name>
    <dbReference type="NCBI Taxonomy" id="1096750"/>
    <lineage>
        <taxon>Bacteria</taxon>
        <taxon>Pseudomonadati</taxon>
        <taxon>Bacteroidota</taxon>
        <taxon>Chitinophagia</taxon>
        <taxon>Chitinophagales</taxon>
        <taxon>Chitinophagaceae</taxon>
        <taxon>Chitinophaga</taxon>
    </lineage>
</organism>
<comment type="caution">
    <text evidence="3">The sequence shown here is derived from an EMBL/GenBank/DDBJ whole genome shotgun (WGS) entry which is preliminary data.</text>
</comment>
<keyword evidence="4" id="KW-1185">Reference proteome</keyword>
<gene>
    <name evidence="3" type="ORF">CCY01nite_16370</name>
</gene>
<keyword evidence="1 3" id="KW-0378">Hydrolase</keyword>
<dbReference type="Gene3D" id="3.20.20.140">
    <property type="entry name" value="Metal-dependent hydrolases"/>
    <property type="match status" value="1"/>
</dbReference>
<reference evidence="3 4" key="1">
    <citation type="submission" date="2019-07" db="EMBL/GenBank/DDBJ databases">
        <title>Whole genome shotgun sequence of Chitinophaga cymbidii NBRC 109752.</title>
        <authorList>
            <person name="Hosoyama A."/>
            <person name="Uohara A."/>
            <person name="Ohji S."/>
            <person name="Ichikawa N."/>
        </authorList>
    </citation>
    <scope>NUCLEOTIDE SEQUENCE [LARGE SCALE GENOMIC DNA]</scope>
    <source>
        <strain evidence="3 4">NBRC 109752</strain>
    </source>
</reference>
<name>A0A512RI56_9BACT</name>
<evidence type="ECO:0000256" key="1">
    <source>
        <dbReference type="ARBA" id="ARBA00022801"/>
    </source>
</evidence>
<sequence length="380" mass="42095">MIKLAADDIFDGRRFLGPDRVLVLDASGAVTAVVPRSWAGDDIQQLKGWLCPGFINAHCHLELSHMKGCIPEHTGLPAFLTRVMEQRQPPGPEILEEAIEAAGQAMQAEGIVAVGDICNTAATLPYKLKSPLYWHSFIECMGFVDATAPQRLEHSAAIYAQFRAQHLPVSLAPHAPYSVSATLFRLIAGMDNNTPLTIHNQECAAEDELYRQKTGAFMDFFRHFGIQTDNFEATGRSSLQSWLPYLKDAPRLLLVHNTFTSEEDIRFAADANVSWCFCPNANAYIENRLPDTPAFLRNGVKPALGTDSLASNHQLSIWQEVQTVRRHYPHIPLEEVLQWATINGAEALGLADTLGSFEKGKRPGIVQIVDNNAKAYTLYE</sequence>
<evidence type="ECO:0000313" key="4">
    <source>
        <dbReference type="Proteomes" id="UP000321436"/>
    </source>
</evidence>
<dbReference type="InterPro" id="IPR050287">
    <property type="entry name" value="MTA/SAH_deaminase"/>
</dbReference>
<dbReference type="PANTHER" id="PTHR43794:SF11">
    <property type="entry name" value="AMIDOHYDROLASE-RELATED DOMAIN-CONTAINING PROTEIN"/>
    <property type="match status" value="1"/>
</dbReference>
<dbReference type="EMBL" id="BKAU01000001">
    <property type="protein sequence ID" value="GEP95377.1"/>
    <property type="molecule type" value="Genomic_DNA"/>
</dbReference>
<evidence type="ECO:0000313" key="3">
    <source>
        <dbReference type="EMBL" id="GEP95377.1"/>
    </source>
</evidence>
<dbReference type="Proteomes" id="UP000321436">
    <property type="component" value="Unassembled WGS sequence"/>
</dbReference>
<dbReference type="SUPFAM" id="SSF51556">
    <property type="entry name" value="Metallo-dependent hydrolases"/>
    <property type="match status" value="1"/>
</dbReference>
<dbReference type="AlphaFoldDB" id="A0A512RI56"/>
<proteinExistence type="predicted"/>
<dbReference type="PANTHER" id="PTHR43794">
    <property type="entry name" value="AMINOHYDROLASE SSNA-RELATED"/>
    <property type="match status" value="1"/>
</dbReference>